<evidence type="ECO:0000313" key="7">
    <source>
        <dbReference type="EMBL" id="SDK27875.1"/>
    </source>
</evidence>
<protein>
    <submittedName>
        <fullName evidence="7">DNA-binding transcriptional regulator, LysR family</fullName>
    </submittedName>
</protein>
<dbReference type="SUPFAM" id="SSF46785">
    <property type="entry name" value="Winged helix' DNA-binding domain"/>
    <property type="match status" value="1"/>
</dbReference>
<dbReference type="CDD" id="cd08414">
    <property type="entry name" value="PBP2_LTTR_aromatics_like"/>
    <property type="match status" value="1"/>
</dbReference>
<evidence type="ECO:0000259" key="6">
    <source>
        <dbReference type="PROSITE" id="PS50931"/>
    </source>
</evidence>
<accession>A0A1G9AMX0</accession>
<dbReference type="GO" id="GO:0003700">
    <property type="term" value="F:DNA-binding transcription factor activity"/>
    <property type="evidence" value="ECO:0007669"/>
    <property type="project" value="InterPro"/>
</dbReference>
<dbReference type="FunFam" id="1.10.10.10:FF:000001">
    <property type="entry name" value="LysR family transcriptional regulator"/>
    <property type="match status" value="1"/>
</dbReference>
<evidence type="ECO:0000313" key="8">
    <source>
        <dbReference type="Proteomes" id="UP000198683"/>
    </source>
</evidence>
<dbReference type="InterPro" id="IPR036390">
    <property type="entry name" value="WH_DNA-bd_sf"/>
</dbReference>
<comment type="similarity">
    <text evidence="1">Belongs to the LysR transcriptional regulatory family.</text>
</comment>
<dbReference type="STRING" id="683260.SAMN05421874_106243"/>
<keyword evidence="3 7" id="KW-0238">DNA-binding</keyword>
<dbReference type="PANTHER" id="PTHR30346">
    <property type="entry name" value="TRANSCRIPTIONAL DUAL REGULATOR HCAR-RELATED"/>
    <property type="match status" value="1"/>
</dbReference>
<dbReference type="PANTHER" id="PTHR30346:SF0">
    <property type="entry name" value="HCA OPERON TRANSCRIPTIONAL ACTIVATOR HCAR"/>
    <property type="match status" value="1"/>
</dbReference>
<evidence type="ECO:0000256" key="3">
    <source>
        <dbReference type="ARBA" id="ARBA00023125"/>
    </source>
</evidence>
<evidence type="ECO:0000256" key="1">
    <source>
        <dbReference type="ARBA" id="ARBA00009437"/>
    </source>
</evidence>
<sequence>MDLVRHLRYFTVVAEELHFGNAAIRLGMAQPPLSQRIKRLEEELGVRLFDRSARQVRLTEAGRLLLAEAREIVARVDRLHELAHQGQGTVLKVGVPPDLAAAVLAALVGGFRAAHPDVRLMPTEIWTADQVAALAEGTIDVGLVRHPVAGPGLRLGRVLVQNQGVLLADDDPLTGVGEVHLADLAGRELLLPPMEGEPGWHAEVLSECRRHGYVPARVHEGTGLGMVLAGAAVAFGPRADLPGLSWRPLLGSPITSRVSTAWRAAAAPAEDGTGGELVAAFAAVAVRALKENAGMTDDGGVPARRVSRRPGMLA</sequence>
<proteinExistence type="inferred from homology"/>
<feature type="region of interest" description="Disordered" evidence="5">
    <location>
        <begin position="294"/>
        <end position="314"/>
    </location>
</feature>
<dbReference type="Gene3D" id="1.10.10.10">
    <property type="entry name" value="Winged helix-like DNA-binding domain superfamily/Winged helix DNA-binding domain"/>
    <property type="match status" value="1"/>
</dbReference>
<dbReference type="GO" id="GO:0003677">
    <property type="term" value="F:DNA binding"/>
    <property type="evidence" value="ECO:0007669"/>
    <property type="project" value="UniProtKB-KW"/>
</dbReference>
<dbReference type="Proteomes" id="UP000198683">
    <property type="component" value="Unassembled WGS sequence"/>
</dbReference>
<dbReference type="OrthoDB" id="3176554at2"/>
<dbReference type="InterPro" id="IPR036388">
    <property type="entry name" value="WH-like_DNA-bd_sf"/>
</dbReference>
<evidence type="ECO:0000256" key="4">
    <source>
        <dbReference type="ARBA" id="ARBA00023163"/>
    </source>
</evidence>
<keyword evidence="2" id="KW-0805">Transcription regulation</keyword>
<dbReference type="GO" id="GO:0032993">
    <property type="term" value="C:protein-DNA complex"/>
    <property type="evidence" value="ECO:0007669"/>
    <property type="project" value="TreeGrafter"/>
</dbReference>
<reference evidence="7 8" key="1">
    <citation type="submission" date="2016-10" db="EMBL/GenBank/DDBJ databases">
        <authorList>
            <person name="de Groot N.N."/>
        </authorList>
    </citation>
    <scope>NUCLEOTIDE SEQUENCE [LARGE SCALE GENOMIC DNA]</scope>
    <source>
        <strain evidence="7 8">CGMCC 4.5681</strain>
    </source>
</reference>
<feature type="domain" description="HTH lysR-type" evidence="6">
    <location>
        <begin position="1"/>
        <end position="59"/>
    </location>
</feature>
<keyword evidence="8" id="KW-1185">Reference proteome</keyword>
<gene>
    <name evidence="7" type="ORF">SAMN05421874_106243</name>
</gene>
<dbReference type="Pfam" id="PF00126">
    <property type="entry name" value="HTH_1"/>
    <property type="match status" value="1"/>
</dbReference>
<dbReference type="InterPro" id="IPR000847">
    <property type="entry name" value="LysR_HTH_N"/>
</dbReference>
<dbReference type="SUPFAM" id="SSF53850">
    <property type="entry name" value="Periplasmic binding protein-like II"/>
    <property type="match status" value="1"/>
</dbReference>
<dbReference type="AlphaFoldDB" id="A0A1G9AMX0"/>
<organism evidence="7 8">
    <name type="scientific">Nonomuraea maritima</name>
    <dbReference type="NCBI Taxonomy" id="683260"/>
    <lineage>
        <taxon>Bacteria</taxon>
        <taxon>Bacillati</taxon>
        <taxon>Actinomycetota</taxon>
        <taxon>Actinomycetes</taxon>
        <taxon>Streptosporangiales</taxon>
        <taxon>Streptosporangiaceae</taxon>
        <taxon>Nonomuraea</taxon>
    </lineage>
</organism>
<name>A0A1G9AMX0_9ACTN</name>
<evidence type="ECO:0000256" key="5">
    <source>
        <dbReference type="SAM" id="MobiDB-lite"/>
    </source>
</evidence>
<dbReference type="Pfam" id="PF03466">
    <property type="entry name" value="LysR_substrate"/>
    <property type="match status" value="1"/>
</dbReference>
<dbReference type="EMBL" id="FNFB01000006">
    <property type="protein sequence ID" value="SDK27875.1"/>
    <property type="molecule type" value="Genomic_DNA"/>
</dbReference>
<dbReference type="Gene3D" id="3.40.190.10">
    <property type="entry name" value="Periplasmic binding protein-like II"/>
    <property type="match status" value="2"/>
</dbReference>
<dbReference type="PRINTS" id="PR00039">
    <property type="entry name" value="HTHLYSR"/>
</dbReference>
<evidence type="ECO:0000256" key="2">
    <source>
        <dbReference type="ARBA" id="ARBA00023015"/>
    </source>
</evidence>
<keyword evidence="4" id="KW-0804">Transcription</keyword>
<dbReference type="PROSITE" id="PS50931">
    <property type="entry name" value="HTH_LYSR"/>
    <property type="match status" value="1"/>
</dbReference>
<dbReference type="RefSeq" id="WP_090763678.1">
    <property type="nucleotide sequence ID" value="NZ_FNFB01000006.1"/>
</dbReference>
<dbReference type="InterPro" id="IPR005119">
    <property type="entry name" value="LysR_subst-bd"/>
</dbReference>